<gene>
    <name evidence="2" type="ORF">SORBI_3010G063100</name>
</gene>
<evidence type="ECO:0000313" key="2">
    <source>
        <dbReference type="EMBL" id="KXG19467.1"/>
    </source>
</evidence>
<dbReference type="EMBL" id="CM000769">
    <property type="protein sequence ID" value="OQU75962.1"/>
    <property type="molecule type" value="Genomic_DNA"/>
</dbReference>
<feature type="compositionally biased region" description="Basic residues" evidence="1">
    <location>
        <begin position="46"/>
        <end position="58"/>
    </location>
</feature>
<reference evidence="2" key="2">
    <citation type="submission" date="2017-02" db="EMBL/GenBank/DDBJ databases">
        <title>WGS assembly of Sorghum bicolor.</title>
        <authorList>
            <person name="Paterson A."/>
            <person name="Mullet J."/>
            <person name="Bowers J."/>
            <person name="Bruggmann R."/>
            <person name="Dubchak I."/>
            <person name="Grimwood J."/>
            <person name="Gundlach H."/>
            <person name="Haberer G."/>
            <person name="Hellsten U."/>
            <person name="Mitros T."/>
            <person name="Poliakov A."/>
            <person name="Schmutz J."/>
            <person name="Spannagl M."/>
            <person name="Tang H."/>
            <person name="Wang X."/>
            <person name="Wicker T."/>
            <person name="Bharti A."/>
            <person name="Chapman J."/>
            <person name="Feltus F."/>
            <person name="Gowik U."/>
            <person name="Grigoriev I."/>
            <person name="Lyons E."/>
            <person name="Maher C."/>
            <person name="Martis M."/>
            <person name="Narechania A."/>
            <person name="Otillar R."/>
            <person name="Penning B."/>
            <person name="Salamov A."/>
            <person name="Wang Y."/>
            <person name="Zhang L."/>
            <person name="Carpita N."/>
            <person name="Freeling M."/>
            <person name="Gingle A."/>
            <person name="Hash C."/>
            <person name="Keller B."/>
            <person name="Klein P."/>
            <person name="Kresovich S."/>
            <person name="Mccann M."/>
            <person name="Ming R."/>
            <person name="Peterson D."/>
            <person name="Rahman M."/>
            <person name="Ware D."/>
            <person name="Westhoff P."/>
            <person name="Mayer K."/>
            <person name="Messing J."/>
            <person name="Sims D."/>
            <person name="Jenkins J."/>
            <person name="Shu S."/>
            <person name="Rokhsar D."/>
        </authorList>
    </citation>
    <scope>NUCLEOTIDE SEQUENCE</scope>
</reference>
<dbReference type="EMBL" id="CM000769">
    <property type="protein sequence ID" value="KXG19467.1"/>
    <property type="molecule type" value="Genomic_DNA"/>
</dbReference>
<evidence type="ECO:0000256" key="1">
    <source>
        <dbReference type="SAM" id="MobiDB-lite"/>
    </source>
</evidence>
<keyword evidence="3" id="KW-1185">Reference proteome</keyword>
<feature type="region of interest" description="Disordered" evidence="1">
    <location>
        <begin position="38"/>
        <end position="105"/>
    </location>
</feature>
<evidence type="ECO:0000313" key="3">
    <source>
        <dbReference type="Proteomes" id="UP000000768"/>
    </source>
</evidence>
<dbReference type="InParanoid" id="A0A194YHM2"/>
<dbReference type="Gramene" id="KXG19467">
    <property type="protein sequence ID" value="KXG19467"/>
    <property type="gene ID" value="SORBI_3010G063100"/>
</dbReference>
<proteinExistence type="predicted"/>
<reference evidence="2 3" key="1">
    <citation type="journal article" date="2009" name="Nature">
        <title>The Sorghum bicolor genome and the diversification of grasses.</title>
        <authorList>
            <person name="Paterson A.H."/>
            <person name="Bowers J.E."/>
            <person name="Bruggmann R."/>
            <person name="Dubchak I."/>
            <person name="Grimwood J."/>
            <person name="Gundlach H."/>
            <person name="Haberer G."/>
            <person name="Hellsten U."/>
            <person name="Mitros T."/>
            <person name="Poliakov A."/>
            <person name="Schmutz J."/>
            <person name="Spannagl M."/>
            <person name="Tang H."/>
            <person name="Wang X."/>
            <person name="Wicker T."/>
            <person name="Bharti A.K."/>
            <person name="Chapman J."/>
            <person name="Feltus F.A."/>
            <person name="Gowik U."/>
            <person name="Grigoriev I.V."/>
            <person name="Lyons E."/>
            <person name="Maher C.A."/>
            <person name="Martis M."/>
            <person name="Narechania A."/>
            <person name="Otillar R.P."/>
            <person name="Penning B.W."/>
            <person name="Salamov A.A."/>
            <person name="Wang Y."/>
            <person name="Zhang L."/>
            <person name="Carpita N.C."/>
            <person name="Freeling M."/>
            <person name="Gingle A.R."/>
            <person name="Hash C.T."/>
            <person name="Keller B."/>
            <person name="Klein P."/>
            <person name="Kresovich S."/>
            <person name="McCann M.C."/>
            <person name="Ming R."/>
            <person name="Peterson D.G."/>
            <person name="Mehboob-ur-Rahman"/>
            <person name="Ware D."/>
            <person name="Westhoff P."/>
            <person name="Mayer K.F."/>
            <person name="Messing J."/>
            <person name="Rokhsar D.S."/>
        </authorList>
    </citation>
    <scope>NUCLEOTIDE SEQUENCE [LARGE SCALE GENOMIC DNA]</scope>
    <source>
        <strain evidence="3">cv. BTx623</strain>
    </source>
</reference>
<dbReference type="Gramene" id="OQU75962">
    <property type="protein sequence ID" value="OQU75962"/>
    <property type="gene ID" value="SORBI_3010G063100"/>
</dbReference>
<name>A0A194YHM2_SORBI</name>
<sequence>MYRKVVALVLVAIFLMAISLMAGFMCFPNNLLHAHYRSSYDEGMGRRRRRYPGRRRQGRGVGGQQHATGRGGGSEDEDDGRPPELSTNMMRSEAMPVRMAPLKRA</sequence>
<reference evidence="3" key="3">
    <citation type="journal article" date="2018" name="Plant J.">
        <title>The Sorghum bicolor reference genome: improved assembly, gene annotations, a transcriptome atlas, and signatures of genome organization.</title>
        <authorList>
            <person name="McCormick R.F."/>
            <person name="Truong S.K."/>
            <person name="Sreedasyam A."/>
            <person name="Jenkins J."/>
            <person name="Shu S."/>
            <person name="Sims D."/>
            <person name="Kennedy M."/>
            <person name="Amirebrahimi M."/>
            <person name="Weers B.D."/>
            <person name="McKinley B."/>
            <person name="Mattison A."/>
            <person name="Morishige D.T."/>
            <person name="Grimwood J."/>
            <person name="Schmutz J."/>
            <person name="Mullet J.E."/>
        </authorList>
    </citation>
    <scope>NUCLEOTIDE SEQUENCE [LARGE SCALE GENOMIC DNA]</scope>
    <source>
        <strain evidence="3">cv. BTx623</strain>
    </source>
</reference>
<dbReference type="AlphaFoldDB" id="A0A194YHM2"/>
<dbReference type="OMA" id="MMRSEAM"/>
<protein>
    <submittedName>
        <fullName evidence="2">Uncharacterized protein</fullName>
    </submittedName>
</protein>
<accession>A0A194YHM2</accession>
<dbReference type="OrthoDB" id="695928at2759"/>
<dbReference type="Proteomes" id="UP000000768">
    <property type="component" value="Chromosome 10"/>
</dbReference>
<organism evidence="2 3">
    <name type="scientific">Sorghum bicolor</name>
    <name type="common">Sorghum</name>
    <name type="synonym">Sorghum vulgare</name>
    <dbReference type="NCBI Taxonomy" id="4558"/>
    <lineage>
        <taxon>Eukaryota</taxon>
        <taxon>Viridiplantae</taxon>
        <taxon>Streptophyta</taxon>
        <taxon>Embryophyta</taxon>
        <taxon>Tracheophyta</taxon>
        <taxon>Spermatophyta</taxon>
        <taxon>Magnoliopsida</taxon>
        <taxon>Liliopsida</taxon>
        <taxon>Poales</taxon>
        <taxon>Poaceae</taxon>
        <taxon>PACMAD clade</taxon>
        <taxon>Panicoideae</taxon>
        <taxon>Andropogonodae</taxon>
        <taxon>Andropogoneae</taxon>
        <taxon>Sorghinae</taxon>
        <taxon>Sorghum</taxon>
    </lineage>
</organism>